<gene>
    <name evidence="2" type="ORF">P2G67_08290</name>
</gene>
<dbReference type="InterPro" id="IPR029058">
    <property type="entry name" value="AB_hydrolase_fold"/>
</dbReference>
<dbReference type="Pfam" id="PF12697">
    <property type="entry name" value="Abhydrolase_6"/>
    <property type="match status" value="1"/>
</dbReference>
<feature type="domain" description="AB hydrolase-1" evidence="1">
    <location>
        <begin position="9"/>
        <end position="225"/>
    </location>
</feature>
<proteinExistence type="predicted"/>
<dbReference type="PANTHER" id="PTHR43798">
    <property type="entry name" value="MONOACYLGLYCEROL LIPASE"/>
    <property type="match status" value="1"/>
</dbReference>
<accession>A0ABT5YLY2</accession>
<dbReference type="InterPro" id="IPR000073">
    <property type="entry name" value="AB_hydrolase_1"/>
</dbReference>
<name>A0ABT5YLY2_9PROT</name>
<evidence type="ECO:0000259" key="1">
    <source>
        <dbReference type="Pfam" id="PF12697"/>
    </source>
</evidence>
<reference evidence="2 3" key="1">
    <citation type="submission" date="2023-03" db="EMBL/GenBank/DDBJ databases">
        <title>Fodinicurvata sp. CAU 1616 isolated from sea sendiment.</title>
        <authorList>
            <person name="Kim W."/>
        </authorList>
    </citation>
    <scope>NUCLEOTIDE SEQUENCE [LARGE SCALE GENOMIC DNA]</scope>
    <source>
        <strain evidence="2 3">CAU 1616</strain>
    </source>
</reference>
<dbReference type="EMBL" id="JARHUD010000004">
    <property type="protein sequence ID" value="MDF2095972.1"/>
    <property type="molecule type" value="Genomic_DNA"/>
</dbReference>
<dbReference type="SUPFAM" id="SSF53474">
    <property type="entry name" value="alpha/beta-Hydrolases"/>
    <property type="match status" value="1"/>
</dbReference>
<keyword evidence="3" id="KW-1185">Reference proteome</keyword>
<sequence>MSEKTPLALLPGLLLDGTFWHHQVAALADIAEPWVADFTSQDSIAAMAQSVLAAMPERFALCGLSMGGYVAQEIMRQAPERVERLALLDTKARPDDADTTARRRGLIELAQKGAFKGVTPRLLPLLIHPDRLEDEELTRHIMDMAETVGRDAFLRQQQAILDRADYRPLLASIRCPTLVLCGREDQLTPADLHTELAASIADARLVVLENCGHLPPLERPEATNRELRRWLLA</sequence>
<dbReference type="Gene3D" id="3.40.50.1820">
    <property type="entry name" value="alpha/beta hydrolase"/>
    <property type="match status" value="1"/>
</dbReference>
<comment type="caution">
    <text evidence="2">The sequence shown here is derived from an EMBL/GenBank/DDBJ whole genome shotgun (WGS) entry which is preliminary data.</text>
</comment>
<evidence type="ECO:0000313" key="2">
    <source>
        <dbReference type="EMBL" id="MDF2095972.1"/>
    </source>
</evidence>
<organism evidence="2 3">
    <name type="scientific">Aquibaculum arenosum</name>
    <dbReference type="NCBI Taxonomy" id="3032591"/>
    <lineage>
        <taxon>Bacteria</taxon>
        <taxon>Pseudomonadati</taxon>
        <taxon>Pseudomonadota</taxon>
        <taxon>Alphaproteobacteria</taxon>
        <taxon>Rhodospirillales</taxon>
        <taxon>Rhodovibrionaceae</taxon>
        <taxon>Aquibaculum</taxon>
    </lineage>
</organism>
<dbReference type="PANTHER" id="PTHR43798:SF29">
    <property type="entry name" value="AB HYDROLASE-1 DOMAIN-CONTAINING PROTEIN"/>
    <property type="match status" value="1"/>
</dbReference>
<dbReference type="PRINTS" id="PR00111">
    <property type="entry name" value="ABHYDROLASE"/>
</dbReference>
<dbReference type="RefSeq" id="WP_275821928.1">
    <property type="nucleotide sequence ID" value="NZ_JARHUD010000004.1"/>
</dbReference>
<dbReference type="GO" id="GO:0016787">
    <property type="term" value="F:hydrolase activity"/>
    <property type="evidence" value="ECO:0007669"/>
    <property type="project" value="UniProtKB-KW"/>
</dbReference>
<protein>
    <submittedName>
        <fullName evidence="2">Alpha/beta fold hydrolase</fullName>
    </submittedName>
</protein>
<dbReference type="Proteomes" id="UP001215503">
    <property type="component" value="Unassembled WGS sequence"/>
</dbReference>
<evidence type="ECO:0000313" key="3">
    <source>
        <dbReference type="Proteomes" id="UP001215503"/>
    </source>
</evidence>
<dbReference type="InterPro" id="IPR050266">
    <property type="entry name" value="AB_hydrolase_sf"/>
</dbReference>
<keyword evidence="2" id="KW-0378">Hydrolase</keyword>